<keyword evidence="2" id="KW-1133">Transmembrane helix</keyword>
<proteinExistence type="predicted"/>
<evidence type="ECO:0000256" key="2">
    <source>
        <dbReference type="SAM" id="Phobius"/>
    </source>
</evidence>
<evidence type="ECO:0000313" key="4">
    <source>
        <dbReference type="Proteomes" id="UP001465668"/>
    </source>
</evidence>
<evidence type="ECO:0000256" key="1">
    <source>
        <dbReference type="SAM" id="MobiDB-lite"/>
    </source>
</evidence>
<comment type="caution">
    <text evidence="3">The sequence shown here is derived from an EMBL/GenBank/DDBJ whole genome shotgun (WGS) entry which is preliminary data.</text>
</comment>
<name>A0ABR2XIR1_9PEZI</name>
<evidence type="ECO:0000313" key="3">
    <source>
        <dbReference type="EMBL" id="KAK9773646.1"/>
    </source>
</evidence>
<protein>
    <submittedName>
        <fullName evidence="3">Uncharacterized protein</fullName>
    </submittedName>
</protein>
<gene>
    <name evidence="3" type="ORF">SCAR479_09592</name>
</gene>
<feature type="region of interest" description="Disordered" evidence="1">
    <location>
        <begin position="168"/>
        <end position="301"/>
    </location>
</feature>
<dbReference type="EMBL" id="JARVKM010000048">
    <property type="protein sequence ID" value="KAK9773646.1"/>
    <property type="molecule type" value="Genomic_DNA"/>
</dbReference>
<reference evidence="3 4" key="1">
    <citation type="submission" date="2024-02" db="EMBL/GenBank/DDBJ databases">
        <title>First draft genome assembly of two strains of Seiridium cardinale.</title>
        <authorList>
            <person name="Emiliani G."/>
            <person name="Scali E."/>
        </authorList>
    </citation>
    <scope>NUCLEOTIDE SEQUENCE [LARGE SCALE GENOMIC DNA]</scope>
    <source>
        <strain evidence="3 4">BM-138-000479</strain>
    </source>
</reference>
<feature type="region of interest" description="Disordered" evidence="1">
    <location>
        <begin position="119"/>
        <end position="147"/>
    </location>
</feature>
<dbReference type="Proteomes" id="UP001465668">
    <property type="component" value="Unassembled WGS sequence"/>
</dbReference>
<accession>A0ABR2XIR1</accession>
<feature type="compositionally biased region" description="Polar residues" evidence="1">
    <location>
        <begin position="123"/>
        <end position="135"/>
    </location>
</feature>
<feature type="compositionally biased region" description="Polar residues" evidence="1">
    <location>
        <begin position="168"/>
        <end position="178"/>
    </location>
</feature>
<feature type="transmembrane region" description="Helical" evidence="2">
    <location>
        <begin position="431"/>
        <end position="451"/>
    </location>
</feature>
<keyword evidence="4" id="KW-1185">Reference proteome</keyword>
<keyword evidence="2" id="KW-0472">Membrane</keyword>
<sequence>MANPRDVEILVHIAAPSKASDDTKYRSLAAAYIKFQPQEPLTPLEPVSLTRRSTAATFTTSREDPGPSQRRTSNEALIPDDYHSSLQSLQASFQASFQSAIDNANSPLHLARKHLQTPDVQKVVSQNTASQSSWRTPPGLVQDSIPENDATTTLLTTPTRVLEHYLQNFHTPSQTSRELSQRRGAPKQKVSHDPAVASTQESSGQDSEAQGHLTIPCTPGDRLPQAFSPPECGETLSEQPQSSQSQRDHAQDTQTTGMEEDVVEDTILIIEPETPPVARADSEPPPSKRHRQDKSNASPAALLRTWSDISAKNRKDGSIRTITFFPVHGYGHHSLELHPPDPFVGCGSMAAEDLITPALEELAGALRTSKRYMPESTTRELRPFERGFWSVDCTGWPQDLKTETWMFLANHIGTGLAGWGVSCRRDQQFTWLRFYCWGFIVGHIYLLLYLASRRRICHSDATWIDGEGEHVVNMGKKDGVWIRM</sequence>
<organism evidence="3 4">
    <name type="scientific">Seiridium cardinale</name>
    <dbReference type="NCBI Taxonomy" id="138064"/>
    <lineage>
        <taxon>Eukaryota</taxon>
        <taxon>Fungi</taxon>
        <taxon>Dikarya</taxon>
        <taxon>Ascomycota</taxon>
        <taxon>Pezizomycotina</taxon>
        <taxon>Sordariomycetes</taxon>
        <taxon>Xylariomycetidae</taxon>
        <taxon>Amphisphaeriales</taxon>
        <taxon>Sporocadaceae</taxon>
        <taxon>Seiridium</taxon>
    </lineage>
</organism>
<feature type="compositionally biased region" description="Low complexity" evidence="1">
    <location>
        <begin position="50"/>
        <end position="60"/>
    </location>
</feature>
<keyword evidence="2" id="KW-0812">Transmembrane</keyword>
<feature type="region of interest" description="Disordered" evidence="1">
    <location>
        <begin position="41"/>
        <end position="74"/>
    </location>
</feature>
<feature type="compositionally biased region" description="Polar residues" evidence="1">
    <location>
        <begin position="197"/>
        <end position="208"/>
    </location>
</feature>
<feature type="compositionally biased region" description="Polar residues" evidence="1">
    <location>
        <begin position="236"/>
        <end position="245"/>
    </location>
</feature>